<sequence>MLTNSYNYGNMVQELADTPELLSRQLANAGYQVGYTGKWHLGSGVDNVKKDAYIQKYMGDIQFAEFSLRNDALPTTVGYTGDDFPGHGFGGHYYPQFQEYLAEIQLEFNIEQIIN</sequence>
<dbReference type="EMBL" id="AHYT01000012">
    <property type="protein sequence ID" value="EOT25954.1"/>
    <property type="molecule type" value="Genomic_DNA"/>
</dbReference>
<reference evidence="1 2" key="1">
    <citation type="submission" date="2013-03" db="EMBL/GenBank/DDBJ databases">
        <title>The Genome Sequence of Enterococcus saccharolyticus ATCC_43076 (Illumina only assembly).</title>
        <authorList>
            <consortium name="The Broad Institute Genomics Platform"/>
            <consortium name="The Broad Institute Genome Sequencing Center for Infectious Disease"/>
            <person name="Earl A."/>
            <person name="Russ C."/>
            <person name="Gilmore M."/>
            <person name="Surin D."/>
            <person name="Walker B."/>
            <person name="Young S."/>
            <person name="Zeng Q."/>
            <person name="Gargeya S."/>
            <person name="Fitzgerald M."/>
            <person name="Haas B."/>
            <person name="Abouelleil A."/>
            <person name="Allen A.W."/>
            <person name="Alvarado L."/>
            <person name="Arachchi H.M."/>
            <person name="Berlin A.M."/>
            <person name="Chapman S.B."/>
            <person name="Gainer-Dewar J."/>
            <person name="Goldberg J."/>
            <person name="Griggs A."/>
            <person name="Gujja S."/>
            <person name="Hansen M."/>
            <person name="Howarth C."/>
            <person name="Imamovic A."/>
            <person name="Ireland A."/>
            <person name="Larimer J."/>
            <person name="McCowan C."/>
            <person name="Murphy C."/>
            <person name="Pearson M."/>
            <person name="Poon T.W."/>
            <person name="Priest M."/>
            <person name="Roberts A."/>
            <person name="Saif S."/>
            <person name="Shea T."/>
            <person name="Sisk P."/>
            <person name="Sykes S."/>
            <person name="Wortman J."/>
            <person name="Nusbaum C."/>
            <person name="Birren B."/>
        </authorList>
    </citation>
    <scope>NUCLEOTIDE SEQUENCE [LARGE SCALE GENOMIC DNA]</scope>
    <source>
        <strain evidence="1 2">ATCC 43076</strain>
    </source>
</reference>
<proteinExistence type="predicted"/>
<dbReference type="eggNOG" id="COG3119">
    <property type="taxonomic scope" value="Bacteria"/>
</dbReference>
<dbReference type="OrthoDB" id="9762324at2"/>
<dbReference type="Proteomes" id="UP000014136">
    <property type="component" value="Unassembled WGS sequence"/>
</dbReference>
<comment type="caution">
    <text evidence="1">The sequence shown here is derived from an EMBL/GenBank/DDBJ whole genome shotgun (WGS) entry which is preliminary data.</text>
</comment>
<dbReference type="HOGENOM" id="CLU_2105215_0_0_9"/>
<evidence type="ECO:0000313" key="2">
    <source>
        <dbReference type="Proteomes" id="UP000014136"/>
    </source>
</evidence>
<gene>
    <name evidence="1" type="ORF">OMQ_02424</name>
</gene>
<dbReference type="AlphaFoldDB" id="S0IZG4"/>
<dbReference type="PATRIC" id="fig|1139996.3.peg.2378"/>
<evidence type="ECO:0008006" key="3">
    <source>
        <dbReference type="Google" id="ProtNLM"/>
    </source>
</evidence>
<accession>S0IZG4</accession>
<dbReference type="STRING" id="41997.RV16_GL000032"/>
<dbReference type="Gene3D" id="3.40.720.10">
    <property type="entry name" value="Alkaline Phosphatase, subunit A"/>
    <property type="match status" value="1"/>
</dbReference>
<name>S0IZG4_9ENTE</name>
<dbReference type="InterPro" id="IPR017850">
    <property type="entry name" value="Alkaline_phosphatase_core_sf"/>
</dbReference>
<protein>
    <recommendedName>
        <fullName evidence="3">Sulfatase N-terminal domain-containing protein</fullName>
    </recommendedName>
</protein>
<dbReference type="SUPFAM" id="SSF53649">
    <property type="entry name" value="Alkaline phosphatase-like"/>
    <property type="match status" value="1"/>
</dbReference>
<evidence type="ECO:0000313" key="1">
    <source>
        <dbReference type="EMBL" id="EOT25954.1"/>
    </source>
</evidence>
<dbReference type="RefSeq" id="WP_016176177.1">
    <property type="nucleotide sequence ID" value="NZ_KE136523.1"/>
</dbReference>
<keyword evidence="2" id="KW-1185">Reference proteome</keyword>
<organism evidence="1 2">
    <name type="scientific">Enterococcus saccharolyticus subsp. saccharolyticus ATCC 43076</name>
    <dbReference type="NCBI Taxonomy" id="1139996"/>
    <lineage>
        <taxon>Bacteria</taxon>
        <taxon>Bacillati</taxon>
        <taxon>Bacillota</taxon>
        <taxon>Bacilli</taxon>
        <taxon>Lactobacillales</taxon>
        <taxon>Enterococcaceae</taxon>
        <taxon>Enterococcus</taxon>
    </lineage>
</organism>